<proteinExistence type="predicted"/>
<dbReference type="Proteomes" id="UP000177905">
    <property type="component" value="Unassembled WGS sequence"/>
</dbReference>
<evidence type="ECO:0000313" key="2">
    <source>
        <dbReference type="Proteomes" id="UP000177905"/>
    </source>
</evidence>
<evidence type="ECO:0000313" key="1">
    <source>
        <dbReference type="EMBL" id="OGC13994.1"/>
    </source>
</evidence>
<organism evidence="1 2">
    <name type="scientific">candidate division WOR-1 bacterium RIFOXYB2_FULL_36_35</name>
    <dbReference type="NCBI Taxonomy" id="1802578"/>
    <lineage>
        <taxon>Bacteria</taxon>
        <taxon>Bacillati</taxon>
        <taxon>Saganbacteria</taxon>
    </lineage>
</organism>
<dbReference type="AlphaFoldDB" id="A0A1F4S0P8"/>
<name>A0A1F4S0P8_UNCSA</name>
<comment type="caution">
    <text evidence="1">The sequence shown here is derived from an EMBL/GenBank/DDBJ whole genome shotgun (WGS) entry which is preliminary data.</text>
</comment>
<dbReference type="EMBL" id="MEUA01000045">
    <property type="protein sequence ID" value="OGC13994.1"/>
    <property type="molecule type" value="Genomic_DNA"/>
</dbReference>
<reference evidence="1 2" key="1">
    <citation type="journal article" date="2016" name="Nat. Commun.">
        <title>Thousands of microbial genomes shed light on interconnected biogeochemical processes in an aquifer system.</title>
        <authorList>
            <person name="Anantharaman K."/>
            <person name="Brown C.T."/>
            <person name="Hug L.A."/>
            <person name="Sharon I."/>
            <person name="Castelle C.J."/>
            <person name="Probst A.J."/>
            <person name="Thomas B.C."/>
            <person name="Singh A."/>
            <person name="Wilkins M.J."/>
            <person name="Karaoz U."/>
            <person name="Brodie E.L."/>
            <person name="Williams K.H."/>
            <person name="Hubbard S.S."/>
            <person name="Banfield J.F."/>
        </authorList>
    </citation>
    <scope>NUCLEOTIDE SEQUENCE [LARGE SCALE GENOMIC DNA]</scope>
</reference>
<protein>
    <submittedName>
        <fullName evidence="1">Uncharacterized protein</fullName>
    </submittedName>
</protein>
<sequence length="265" mass="29842">MSNLMVAKLARNIFEYGGFCFNGLDSLDQGKGKYSNALSRALQFPPTASTHSLSKAKGELGSLGNLSERNNSDKISSPWKIFVANSTNPGRGHFTILSINGLITLYPREMDVRDHEALRCDVLWNAAHPVPQSPQQTLWERITRKPEPYIPRPEKTLKNLMHVFWVTGNNTQLIFGRGSVSAAFLLPSSDAMDLMRMARENPNNYHALLATLWPGYRFLHPLLNLGKMEIQEVVEPMASENRAFQLVRQGKRFSNKVICYNPSLP</sequence>
<gene>
    <name evidence="1" type="ORF">A2290_06480</name>
</gene>
<accession>A0A1F4S0P8</accession>